<dbReference type="EMBL" id="JANEYF010005896">
    <property type="protein sequence ID" value="KAJ8926460.1"/>
    <property type="molecule type" value="Genomic_DNA"/>
</dbReference>
<proteinExistence type="predicted"/>
<comment type="caution">
    <text evidence="2">The sequence shown here is derived from an EMBL/GenBank/DDBJ whole genome shotgun (WGS) entry which is preliminary data.</text>
</comment>
<reference evidence="2" key="1">
    <citation type="journal article" date="2023" name="Insect Mol. Biol.">
        <title>Genome sequencing provides insights into the evolution of gene families encoding plant cell wall-degrading enzymes in longhorned beetles.</title>
        <authorList>
            <person name="Shin N.R."/>
            <person name="Okamura Y."/>
            <person name="Kirsch R."/>
            <person name="Pauchet Y."/>
        </authorList>
    </citation>
    <scope>NUCLEOTIDE SEQUENCE</scope>
    <source>
        <strain evidence="2">RBIC_L_NR</strain>
    </source>
</reference>
<evidence type="ECO:0000313" key="2">
    <source>
        <dbReference type="EMBL" id="KAJ8926460.1"/>
    </source>
</evidence>
<dbReference type="Gene3D" id="2.60.40.770">
    <property type="match status" value="1"/>
</dbReference>
<evidence type="ECO:0000259" key="1">
    <source>
        <dbReference type="Pfam" id="PF02221"/>
    </source>
</evidence>
<dbReference type="Pfam" id="PF02221">
    <property type="entry name" value="E1_DerP2_DerF2"/>
    <property type="match status" value="1"/>
</dbReference>
<dbReference type="SUPFAM" id="SSF81296">
    <property type="entry name" value="E set domains"/>
    <property type="match status" value="1"/>
</dbReference>
<protein>
    <recommendedName>
        <fullName evidence="1">MD-2-related lipid-recognition domain-containing protein</fullName>
    </recommendedName>
</protein>
<organism evidence="2 3">
    <name type="scientific">Rhamnusium bicolor</name>
    <dbReference type="NCBI Taxonomy" id="1586634"/>
    <lineage>
        <taxon>Eukaryota</taxon>
        <taxon>Metazoa</taxon>
        <taxon>Ecdysozoa</taxon>
        <taxon>Arthropoda</taxon>
        <taxon>Hexapoda</taxon>
        <taxon>Insecta</taxon>
        <taxon>Pterygota</taxon>
        <taxon>Neoptera</taxon>
        <taxon>Endopterygota</taxon>
        <taxon>Coleoptera</taxon>
        <taxon>Polyphaga</taxon>
        <taxon>Cucujiformia</taxon>
        <taxon>Chrysomeloidea</taxon>
        <taxon>Cerambycidae</taxon>
        <taxon>Lepturinae</taxon>
        <taxon>Rhagiini</taxon>
        <taxon>Rhamnusium</taxon>
    </lineage>
</organism>
<evidence type="ECO:0000313" key="3">
    <source>
        <dbReference type="Proteomes" id="UP001162156"/>
    </source>
</evidence>
<dbReference type="InterPro" id="IPR003172">
    <property type="entry name" value="ML_dom"/>
</dbReference>
<gene>
    <name evidence="2" type="ORF">NQ314_021250</name>
</gene>
<keyword evidence="3" id="KW-1185">Reference proteome</keyword>
<sequence length="83" mass="9909">MIRPDFFNKIRFSKNYYFLSGYLKNIRSNIRVTALSVNLDYPLFQDNACDGIINMYCPLVKDENVEYKYTMHILNVFPEVSFH</sequence>
<dbReference type="InterPro" id="IPR014756">
    <property type="entry name" value="Ig_E-set"/>
</dbReference>
<dbReference type="Proteomes" id="UP001162156">
    <property type="component" value="Unassembled WGS sequence"/>
</dbReference>
<accession>A0AAV8WJT0</accession>
<feature type="domain" description="MD-2-related lipid-recognition" evidence="1">
    <location>
        <begin position="25"/>
        <end position="82"/>
    </location>
</feature>
<name>A0AAV8WJT0_9CUCU</name>
<dbReference type="AlphaFoldDB" id="A0AAV8WJT0"/>